<dbReference type="Proteomes" id="UP000823661">
    <property type="component" value="Unassembled WGS sequence"/>
</dbReference>
<dbReference type="PANTHER" id="PTHR47197">
    <property type="entry name" value="PROTEIN NIRF"/>
    <property type="match status" value="1"/>
</dbReference>
<dbReference type="InterPro" id="IPR031815">
    <property type="entry name" value="DUF5074"/>
</dbReference>
<reference evidence="1" key="2">
    <citation type="journal article" date="2021" name="PeerJ">
        <title>Extensive microbial diversity within the chicken gut microbiome revealed by metagenomics and culture.</title>
        <authorList>
            <person name="Gilroy R."/>
            <person name="Ravi A."/>
            <person name="Getino M."/>
            <person name="Pursley I."/>
            <person name="Horton D.L."/>
            <person name="Alikhan N.F."/>
            <person name="Baker D."/>
            <person name="Gharbi K."/>
            <person name="Hall N."/>
            <person name="Watson M."/>
            <person name="Adriaenssens E.M."/>
            <person name="Foster-Nyarko E."/>
            <person name="Jarju S."/>
            <person name="Secka A."/>
            <person name="Antonio M."/>
            <person name="Oren A."/>
            <person name="Chaudhuri R.R."/>
            <person name="La Ragione R."/>
            <person name="Hildebrand F."/>
            <person name="Pallen M.J."/>
        </authorList>
    </citation>
    <scope>NUCLEOTIDE SEQUENCE</scope>
    <source>
        <strain evidence="1">B1-20833</strain>
    </source>
</reference>
<gene>
    <name evidence="1" type="ORF">IAC06_05705</name>
</gene>
<reference evidence="1" key="1">
    <citation type="submission" date="2020-10" db="EMBL/GenBank/DDBJ databases">
        <authorList>
            <person name="Gilroy R."/>
        </authorList>
    </citation>
    <scope>NUCLEOTIDE SEQUENCE</scope>
    <source>
        <strain evidence="1">B1-20833</strain>
    </source>
</reference>
<protein>
    <recommendedName>
        <fullName evidence="3">Surface layer protein</fullName>
    </recommendedName>
</protein>
<name>A0A9D9EQH5_9BACT</name>
<evidence type="ECO:0000313" key="2">
    <source>
        <dbReference type="Proteomes" id="UP000823661"/>
    </source>
</evidence>
<organism evidence="1 2">
    <name type="scientific">Candidatus Cryptobacteroides intestinavium</name>
    <dbReference type="NCBI Taxonomy" id="2840766"/>
    <lineage>
        <taxon>Bacteria</taxon>
        <taxon>Pseudomonadati</taxon>
        <taxon>Bacteroidota</taxon>
        <taxon>Bacteroidia</taxon>
        <taxon>Bacteroidales</taxon>
        <taxon>Candidatus Cryptobacteroides</taxon>
    </lineage>
</organism>
<proteinExistence type="predicted"/>
<dbReference type="Pfam" id="PF16819">
    <property type="entry name" value="DUF5074"/>
    <property type="match status" value="1"/>
</dbReference>
<evidence type="ECO:0000313" key="1">
    <source>
        <dbReference type="EMBL" id="MBO8452361.1"/>
    </source>
</evidence>
<dbReference type="Gene3D" id="2.130.10.10">
    <property type="entry name" value="YVTN repeat-like/Quinoprotein amine dehydrogenase"/>
    <property type="match status" value="1"/>
</dbReference>
<dbReference type="SUPFAM" id="SSF50974">
    <property type="entry name" value="Nitrous oxide reductase, N-terminal domain"/>
    <property type="match status" value="1"/>
</dbReference>
<sequence>MKKIITATLLSAGITAGCSDIGRDSLPDIPPAGSDRLYILNEGKMGMNNASIDFYDFADGSYTSDAFPAANPDVALELGDTGNDIGIYDGKLWVVLNGSDLVEVMDAITMEHIGTVDIPSGRDITFSGGCAYITSWAGAYYGGELRNGAVYRVDTDDLSISGSVDVGYQPEGIAAVDGKIYVANSGGVTDGYDNRLSIIDEKSFTLERNVEIAVNICDIVSDGNGRLWISSPGDYYSVHSGIHIFDTATGSILAPPDWLDDVRVSSMCSSGSHIWVIGNENEWDYTPGSGRYIIYNIDTEEMSIARTELAETGAAAAEVPYGIWVSADGDSIFISDSGDYINPGTIFALDRELSLTGRFSAGVNPGHFAFLSM</sequence>
<dbReference type="PROSITE" id="PS51257">
    <property type="entry name" value="PROKAR_LIPOPROTEIN"/>
    <property type="match status" value="1"/>
</dbReference>
<dbReference type="AlphaFoldDB" id="A0A9D9EQH5"/>
<dbReference type="PANTHER" id="PTHR47197:SF3">
    <property type="entry name" value="DIHYDRO-HEME D1 DEHYDROGENASE"/>
    <property type="match status" value="1"/>
</dbReference>
<evidence type="ECO:0008006" key="3">
    <source>
        <dbReference type="Google" id="ProtNLM"/>
    </source>
</evidence>
<dbReference type="EMBL" id="JADIMI010000056">
    <property type="protein sequence ID" value="MBO8452361.1"/>
    <property type="molecule type" value="Genomic_DNA"/>
</dbReference>
<comment type="caution">
    <text evidence="1">The sequence shown here is derived from an EMBL/GenBank/DDBJ whole genome shotgun (WGS) entry which is preliminary data.</text>
</comment>
<dbReference type="InterPro" id="IPR051200">
    <property type="entry name" value="Host-pathogen_enzymatic-act"/>
</dbReference>
<dbReference type="InterPro" id="IPR015943">
    <property type="entry name" value="WD40/YVTN_repeat-like_dom_sf"/>
</dbReference>
<accession>A0A9D9EQH5</accession>
<dbReference type="InterPro" id="IPR011045">
    <property type="entry name" value="N2O_reductase_N"/>
</dbReference>